<protein>
    <submittedName>
        <fullName evidence="6">ABC transporter ATP-binding protein</fullName>
    </submittedName>
</protein>
<sequence>MASEAKRAKGAEDGDDVEGIAHGSSAAGAIHVRDLTKEFDTEEGRETVFSDVSFDIEPGSFVTLIGRSGSGKSTMLNIISGVLEPTAGRVEFEANSEGEEVTLGHVFQSPRLLPWNTCVENIEYVHEDNPDYTRELAEEYMDLVGLSEHYDKYPSQLSGGQRQRVGITRALSIDPEILIMDEPFSNLDEITAEELREELIRIWQQLGKTVFFVTHDITEAIELSDRILMLGDGRIFDDMSIDLERPRDVDSEEFLKVRQEAIDRFHAIA</sequence>
<proteinExistence type="predicted"/>
<dbReference type="SMART" id="SM00382">
    <property type="entry name" value="AAA"/>
    <property type="match status" value="1"/>
</dbReference>
<feature type="region of interest" description="Disordered" evidence="4">
    <location>
        <begin position="1"/>
        <end position="21"/>
    </location>
</feature>
<accession>A0ABD5ME83</accession>
<evidence type="ECO:0000256" key="2">
    <source>
        <dbReference type="ARBA" id="ARBA00022741"/>
    </source>
</evidence>
<evidence type="ECO:0000313" key="6">
    <source>
        <dbReference type="EMBL" id="MFA1610939.1"/>
    </source>
</evidence>
<dbReference type="Pfam" id="PF00005">
    <property type="entry name" value="ABC_tran"/>
    <property type="match status" value="1"/>
</dbReference>
<evidence type="ECO:0000256" key="1">
    <source>
        <dbReference type="ARBA" id="ARBA00022448"/>
    </source>
</evidence>
<evidence type="ECO:0000256" key="3">
    <source>
        <dbReference type="ARBA" id="ARBA00022840"/>
    </source>
</evidence>
<comment type="caution">
    <text evidence="6">The sequence shown here is derived from an EMBL/GenBank/DDBJ whole genome shotgun (WGS) entry which is preliminary data.</text>
</comment>
<dbReference type="RefSeq" id="WP_372388818.1">
    <property type="nucleotide sequence ID" value="NZ_JBGNYA010000001.1"/>
</dbReference>
<name>A0ABD5ME83_9EURY</name>
<dbReference type="EMBL" id="JBGNYA010000001">
    <property type="protein sequence ID" value="MFA1610939.1"/>
    <property type="molecule type" value="Genomic_DNA"/>
</dbReference>
<dbReference type="CDD" id="cd03293">
    <property type="entry name" value="ABC_NrtD_SsuB_transporters"/>
    <property type="match status" value="1"/>
</dbReference>
<dbReference type="GO" id="GO:0005524">
    <property type="term" value="F:ATP binding"/>
    <property type="evidence" value="ECO:0007669"/>
    <property type="project" value="UniProtKB-KW"/>
</dbReference>
<keyword evidence="7" id="KW-1185">Reference proteome</keyword>
<organism evidence="6 7">
    <name type="scientific">Halobellus rubicundus</name>
    <dbReference type="NCBI Taxonomy" id="2996466"/>
    <lineage>
        <taxon>Archaea</taxon>
        <taxon>Methanobacteriati</taxon>
        <taxon>Methanobacteriota</taxon>
        <taxon>Stenosarchaea group</taxon>
        <taxon>Halobacteria</taxon>
        <taxon>Halobacteriales</taxon>
        <taxon>Haloferacaceae</taxon>
        <taxon>Halobellus</taxon>
    </lineage>
</organism>
<dbReference type="InterPro" id="IPR003593">
    <property type="entry name" value="AAA+_ATPase"/>
</dbReference>
<evidence type="ECO:0000313" key="7">
    <source>
        <dbReference type="Proteomes" id="UP001570511"/>
    </source>
</evidence>
<reference evidence="6 7" key="1">
    <citation type="submission" date="2024-08" db="EMBL/GenBank/DDBJ databases">
        <title>Halobellus sp. MBLA0158 whole genome sequence.</title>
        <authorList>
            <person name="Hwang C.Y."/>
            <person name="Cho E.-S."/>
            <person name="Seo M.-J."/>
        </authorList>
    </citation>
    <scope>NUCLEOTIDE SEQUENCE [LARGE SCALE GENOMIC DNA]</scope>
    <source>
        <strain evidence="6 7">MBLA0158</strain>
    </source>
</reference>
<evidence type="ECO:0000259" key="5">
    <source>
        <dbReference type="PROSITE" id="PS50893"/>
    </source>
</evidence>
<dbReference type="PANTHER" id="PTHR42788:SF13">
    <property type="entry name" value="ALIPHATIC SULFONATES IMPORT ATP-BINDING PROTEIN SSUB"/>
    <property type="match status" value="1"/>
</dbReference>
<dbReference type="AlphaFoldDB" id="A0ABD5ME83"/>
<dbReference type="InterPro" id="IPR003439">
    <property type="entry name" value="ABC_transporter-like_ATP-bd"/>
</dbReference>
<gene>
    <name evidence="6" type="ORF">OS889_07980</name>
</gene>
<keyword evidence="3 6" id="KW-0067">ATP-binding</keyword>
<dbReference type="Gene3D" id="3.40.50.300">
    <property type="entry name" value="P-loop containing nucleotide triphosphate hydrolases"/>
    <property type="match status" value="1"/>
</dbReference>
<keyword evidence="1" id="KW-0813">Transport</keyword>
<dbReference type="SUPFAM" id="SSF52540">
    <property type="entry name" value="P-loop containing nucleoside triphosphate hydrolases"/>
    <property type="match status" value="1"/>
</dbReference>
<feature type="domain" description="ABC transporter" evidence="5">
    <location>
        <begin position="30"/>
        <end position="257"/>
    </location>
</feature>
<feature type="compositionally biased region" description="Basic and acidic residues" evidence="4">
    <location>
        <begin position="1"/>
        <end position="12"/>
    </location>
</feature>
<dbReference type="PROSITE" id="PS50893">
    <property type="entry name" value="ABC_TRANSPORTER_2"/>
    <property type="match status" value="1"/>
</dbReference>
<dbReference type="Proteomes" id="UP001570511">
    <property type="component" value="Unassembled WGS sequence"/>
</dbReference>
<dbReference type="InterPro" id="IPR050166">
    <property type="entry name" value="ABC_transporter_ATP-bind"/>
</dbReference>
<dbReference type="InterPro" id="IPR027417">
    <property type="entry name" value="P-loop_NTPase"/>
</dbReference>
<dbReference type="GO" id="GO:0005886">
    <property type="term" value="C:plasma membrane"/>
    <property type="evidence" value="ECO:0007669"/>
    <property type="project" value="UniProtKB-SubCell"/>
</dbReference>
<dbReference type="PANTHER" id="PTHR42788">
    <property type="entry name" value="TAURINE IMPORT ATP-BINDING PROTEIN-RELATED"/>
    <property type="match status" value="1"/>
</dbReference>
<keyword evidence="2" id="KW-0547">Nucleotide-binding</keyword>
<evidence type="ECO:0000256" key="4">
    <source>
        <dbReference type="SAM" id="MobiDB-lite"/>
    </source>
</evidence>